<sequence>MKCRHCDNLNLLTRPTCAHCGEDLPSDEPSQSWTVWEIPRHERQRDPGVEWWKSLALSGAVLIVLAGGGFVTFDRWPTRQREYAPAPTEATGSPTMDPSTQVSAMGTLLQSISTSSDNLPGTLGSCSTVTSDIEPLRQLINERTTHLRQARNVQTDAIPDGESLRQALVSMLQATLDADNEYLRWAERPVCTSAGKSSTITQANDAATTAKQSFVGLWNGIATQYGQPTYSWDDL</sequence>
<organism evidence="2 3">
    <name type="scientific">Actinomadura rudentiformis</name>
    <dbReference type="NCBI Taxonomy" id="359158"/>
    <lineage>
        <taxon>Bacteria</taxon>
        <taxon>Bacillati</taxon>
        <taxon>Actinomycetota</taxon>
        <taxon>Actinomycetes</taxon>
        <taxon>Streptosporangiales</taxon>
        <taxon>Thermomonosporaceae</taxon>
        <taxon>Actinomadura</taxon>
    </lineage>
</organism>
<evidence type="ECO:0000256" key="1">
    <source>
        <dbReference type="SAM" id="Phobius"/>
    </source>
</evidence>
<keyword evidence="1" id="KW-1133">Transmembrane helix</keyword>
<dbReference type="EMBL" id="WBMT01000023">
    <property type="protein sequence ID" value="KAB2342191.1"/>
    <property type="molecule type" value="Genomic_DNA"/>
</dbReference>
<dbReference type="AlphaFoldDB" id="A0A6H9YAI5"/>
<dbReference type="OrthoDB" id="3871904at2"/>
<proteinExistence type="predicted"/>
<dbReference type="RefSeq" id="WP_151567667.1">
    <property type="nucleotide sequence ID" value="NZ_WBMT01000023.1"/>
</dbReference>
<evidence type="ECO:0000313" key="3">
    <source>
        <dbReference type="Proteomes" id="UP000468735"/>
    </source>
</evidence>
<gene>
    <name evidence="2" type="ORF">F8566_39735</name>
</gene>
<keyword evidence="3" id="KW-1185">Reference proteome</keyword>
<keyword evidence="1" id="KW-0472">Membrane</keyword>
<dbReference type="Proteomes" id="UP000468735">
    <property type="component" value="Unassembled WGS sequence"/>
</dbReference>
<keyword evidence="1" id="KW-0812">Transmembrane</keyword>
<feature type="transmembrane region" description="Helical" evidence="1">
    <location>
        <begin position="51"/>
        <end position="73"/>
    </location>
</feature>
<comment type="caution">
    <text evidence="2">The sequence shown here is derived from an EMBL/GenBank/DDBJ whole genome shotgun (WGS) entry which is preliminary data.</text>
</comment>
<evidence type="ECO:0000313" key="2">
    <source>
        <dbReference type="EMBL" id="KAB2342191.1"/>
    </source>
</evidence>
<reference evidence="2 3" key="1">
    <citation type="submission" date="2019-09" db="EMBL/GenBank/DDBJ databases">
        <title>Actinomadura physcomitrii sp. nov., a novel actinomycete isolated from moss [Physcomitrium sphaericum (Ludw) Fuernr].</title>
        <authorList>
            <person name="Zhuang X."/>
            <person name="Liu C."/>
        </authorList>
    </citation>
    <scope>NUCLEOTIDE SEQUENCE [LARGE SCALE GENOMIC DNA]</scope>
    <source>
        <strain evidence="2 3">HMC1</strain>
    </source>
</reference>
<name>A0A6H9YAI5_9ACTN</name>
<accession>A0A6H9YAI5</accession>
<protein>
    <submittedName>
        <fullName evidence="2">Uncharacterized protein</fullName>
    </submittedName>
</protein>